<dbReference type="InterPro" id="IPR011250">
    <property type="entry name" value="OMP/PagP_B-barrel"/>
</dbReference>
<feature type="domain" description="Outer membrane protein beta-barrel" evidence="3">
    <location>
        <begin position="18"/>
        <end position="145"/>
    </location>
</feature>
<feature type="chain" id="PRO_5022811267" evidence="2">
    <location>
        <begin position="25"/>
        <end position="157"/>
    </location>
</feature>
<protein>
    <submittedName>
        <fullName evidence="4">Outer membrane protein beta-barrel domain-containing protein</fullName>
    </submittedName>
</protein>
<dbReference type="Pfam" id="PF13505">
    <property type="entry name" value="OMP_b-brl"/>
    <property type="match status" value="1"/>
</dbReference>
<proteinExistence type="predicted"/>
<dbReference type="SUPFAM" id="SSF56925">
    <property type="entry name" value="OMPA-like"/>
    <property type="match status" value="1"/>
</dbReference>
<feature type="signal peptide" evidence="2">
    <location>
        <begin position="1"/>
        <end position="24"/>
    </location>
</feature>
<keyword evidence="1 2" id="KW-0732">Signal</keyword>
<evidence type="ECO:0000313" key="4">
    <source>
        <dbReference type="EMBL" id="TYP95148.1"/>
    </source>
</evidence>
<dbReference type="Gene3D" id="2.40.160.20">
    <property type="match status" value="1"/>
</dbReference>
<comment type="caution">
    <text evidence="4">The sequence shown here is derived from an EMBL/GenBank/DDBJ whole genome shotgun (WGS) entry which is preliminary data.</text>
</comment>
<gene>
    <name evidence="4" type="ORF">LX73_0443</name>
</gene>
<dbReference type="EMBL" id="VNHY01000001">
    <property type="protein sequence ID" value="TYP95148.1"/>
    <property type="molecule type" value="Genomic_DNA"/>
</dbReference>
<dbReference type="InterPro" id="IPR027385">
    <property type="entry name" value="Beta-barrel_OMP"/>
</dbReference>
<dbReference type="RefSeq" id="WP_148897824.1">
    <property type="nucleotide sequence ID" value="NZ_VNHY01000001.1"/>
</dbReference>
<sequence>MKKLLTVSLLIVGIGLFFNNNAQAQDFKVGLGATYGTQIEAIGIQGGAVAGFSDQFRGAVDFKFFFPDNTDFWELNANLHYLFVSKASTSVYALAGLNYAKQSVSNQFVTVSNSEIGLNLGAGAEFGIGVGSFFTEAKYAVSNFDQFDISAGLRFGL</sequence>
<evidence type="ECO:0000259" key="3">
    <source>
        <dbReference type="Pfam" id="PF13505"/>
    </source>
</evidence>
<dbReference type="AlphaFoldDB" id="A0A5D3YPI5"/>
<evidence type="ECO:0000313" key="5">
    <source>
        <dbReference type="Proteomes" id="UP000324595"/>
    </source>
</evidence>
<keyword evidence="5" id="KW-1185">Reference proteome</keyword>
<accession>A0A5D3YPI5</accession>
<reference evidence="4 5" key="1">
    <citation type="submission" date="2019-07" db="EMBL/GenBank/DDBJ databases">
        <title>Genomic Encyclopedia of Archaeal and Bacterial Type Strains, Phase II (KMG-II): from individual species to whole genera.</title>
        <authorList>
            <person name="Goeker M."/>
        </authorList>
    </citation>
    <scope>NUCLEOTIDE SEQUENCE [LARGE SCALE GENOMIC DNA]</scope>
    <source>
        <strain evidence="4 5">DSM 21935</strain>
    </source>
</reference>
<evidence type="ECO:0000256" key="2">
    <source>
        <dbReference type="SAM" id="SignalP"/>
    </source>
</evidence>
<dbReference type="OrthoDB" id="1163183at2"/>
<evidence type="ECO:0000256" key="1">
    <source>
        <dbReference type="ARBA" id="ARBA00022729"/>
    </source>
</evidence>
<organism evidence="4 5">
    <name type="scientific">Fodinibius salinus</name>
    <dbReference type="NCBI Taxonomy" id="860790"/>
    <lineage>
        <taxon>Bacteria</taxon>
        <taxon>Pseudomonadati</taxon>
        <taxon>Balneolota</taxon>
        <taxon>Balneolia</taxon>
        <taxon>Balneolales</taxon>
        <taxon>Balneolaceae</taxon>
        <taxon>Fodinibius</taxon>
    </lineage>
</organism>
<dbReference type="Proteomes" id="UP000324595">
    <property type="component" value="Unassembled WGS sequence"/>
</dbReference>
<name>A0A5D3YPI5_9BACT</name>